<dbReference type="InterPro" id="IPR036010">
    <property type="entry name" value="2Fe-2S_ferredoxin-like_sf"/>
</dbReference>
<dbReference type="PROSITE" id="PS00197">
    <property type="entry name" value="2FE2S_FER_1"/>
    <property type="match status" value="1"/>
</dbReference>
<evidence type="ECO:0000256" key="1">
    <source>
        <dbReference type="ARBA" id="ARBA00023014"/>
    </source>
</evidence>
<dbReference type="RefSeq" id="WP_014576573.1">
    <property type="nucleotide sequence ID" value="NZ_CP076686.1"/>
</dbReference>
<dbReference type="InterPro" id="IPR050415">
    <property type="entry name" value="MRET"/>
</dbReference>
<dbReference type="Gene3D" id="3.40.50.80">
    <property type="entry name" value="Nucleotide-binding domain of ferredoxin-NADP reductase (FNR) module"/>
    <property type="match status" value="1"/>
</dbReference>
<dbReference type="Pfam" id="PF00970">
    <property type="entry name" value="FAD_binding_6"/>
    <property type="match status" value="1"/>
</dbReference>
<keyword evidence="5" id="KW-0223">Dioxygenase</keyword>
<dbReference type="PROSITE" id="PS51085">
    <property type="entry name" value="2FE2S_FER_2"/>
    <property type="match status" value="1"/>
</dbReference>
<dbReference type="InterPro" id="IPR006058">
    <property type="entry name" value="2Fe2S_fd_BS"/>
</dbReference>
<dbReference type="Pfam" id="PF00175">
    <property type="entry name" value="NAD_binding_1"/>
    <property type="match status" value="1"/>
</dbReference>
<dbReference type="GO" id="GO:0051213">
    <property type="term" value="F:dioxygenase activity"/>
    <property type="evidence" value="ECO:0007669"/>
    <property type="project" value="UniProtKB-KW"/>
</dbReference>
<dbReference type="PANTHER" id="PTHR47354">
    <property type="entry name" value="NADH OXIDOREDUCTASE HCR"/>
    <property type="match status" value="1"/>
</dbReference>
<gene>
    <name evidence="5" type="ORF">KQ249_09650</name>
</gene>
<sequence length="338" mass="36803">MYKVALNFEDGITRFITTSPMETVANAAYRSGINIPLDCRDGACGTCKCHCESGTYEMEGFIEDALSDEEVRLGYVLTCQMIPESDCVVTVPASSEVCLKGGASDIFAELSEVKQLSRTALSFVVSGEGVRAMQFLPGQYAKIQVPGTDEFRAYSFSSMVNHANGLVSFLMRVVPEGLMSGYMTHKSSVGDSIALRGPFGSFYLREVKRPVLMLAGGTGLAPFLAMLEKIQLEGSDYPIHMVYGVTHEVDLVALDQLEAFAEAIGNFTFSACVASSECGSWPQKGYVTHHIEPEHLNDGNVDIYLCGPPPMVDAVSSFIQEKGIQPVSFYYEKFTANK</sequence>
<dbReference type="InterPro" id="IPR001433">
    <property type="entry name" value="OxRdtase_FAD/NAD-bd"/>
</dbReference>
<dbReference type="NCBIfam" id="NF040810">
    <property type="entry name" value="BenC"/>
    <property type="match status" value="1"/>
</dbReference>
<dbReference type="PANTHER" id="PTHR47354:SF5">
    <property type="entry name" value="PROTEIN RFBI"/>
    <property type="match status" value="1"/>
</dbReference>
<dbReference type="EMBL" id="CP076686">
    <property type="protein sequence ID" value="QWV14826.1"/>
    <property type="molecule type" value="Genomic_DNA"/>
</dbReference>
<evidence type="ECO:0000259" key="4">
    <source>
        <dbReference type="PROSITE" id="PS51384"/>
    </source>
</evidence>
<evidence type="ECO:0000313" key="5">
    <source>
        <dbReference type="EMBL" id="QWV14826.1"/>
    </source>
</evidence>
<dbReference type="SUPFAM" id="SSF54292">
    <property type="entry name" value="2Fe-2S ferredoxin-like"/>
    <property type="match status" value="1"/>
</dbReference>
<dbReference type="Proteomes" id="UP000683442">
    <property type="component" value="Chromosome"/>
</dbReference>
<protein>
    <submittedName>
        <fullName evidence="5">Ring-hydroxylating dioxygenase ferredoxin reductase family protein</fullName>
    </submittedName>
</protein>
<evidence type="ECO:0000256" key="2">
    <source>
        <dbReference type="ARBA" id="ARBA00034078"/>
    </source>
</evidence>
<keyword evidence="1" id="KW-0411">Iron-sulfur</keyword>
<dbReference type="Gene3D" id="2.40.30.10">
    <property type="entry name" value="Translation factors"/>
    <property type="match status" value="1"/>
</dbReference>
<dbReference type="InterPro" id="IPR012675">
    <property type="entry name" value="Beta-grasp_dom_sf"/>
</dbReference>
<dbReference type="SUPFAM" id="SSF63380">
    <property type="entry name" value="Riboflavin synthase domain-like"/>
    <property type="match status" value="1"/>
</dbReference>
<dbReference type="PRINTS" id="PR00410">
    <property type="entry name" value="PHEHYDRXLASE"/>
</dbReference>
<evidence type="ECO:0000259" key="3">
    <source>
        <dbReference type="PROSITE" id="PS51085"/>
    </source>
</evidence>
<dbReference type="InterPro" id="IPR008333">
    <property type="entry name" value="Cbr1-like_FAD-bd_dom"/>
</dbReference>
<dbReference type="CDD" id="cd06209">
    <property type="entry name" value="BenDO_FAD_NAD"/>
    <property type="match status" value="1"/>
</dbReference>
<keyword evidence="1" id="KW-0408">Iron</keyword>
<dbReference type="InterPro" id="IPR047683">
    <property type="entry name" value="BenC-like_FAD_NAD-bd"/>
</dbReference>
<dbReference type="InterPro" id="IPR017938">
    <property type="entry name" value="Riboflavin_synthase-like_b-brl"/>
</dbReference>
<dbReference type="Pfam" id="PF00111">
    <property type="entry name" value="Fer2"/>
    <property type="match status" value="1"/>
</dbReference>
<dbReference type="SUPFAM" id="SSF52343">
    <property type="entry name" value="Ferredoxin reductase-like, C-terminal NADP-linked domain"/>
    <property type="match status" value="1"/>
</dbReference>
<dbReference type="InterPro" id="IPR001709">
    <property type="entry name" value="Flavoprot_Pyr_Nucl_cyt_Rdtase"/>
</dbReference>
<dbReference type="Gene3D" id="3.10.20.30">
    <property type="match status" value="1"/>
</dbReference>
<dbReference type="PRINTS" id="PR00371">
    <property type="entry name" value="FPNCR"/>
</dbReference>
<keyword evidence="6" id="KW-1185">Reference proteome</keyword>
<name>A0ABX8ILV5_9GAMM</name>
<organism evidence="5 6">
    <name type="scientific">Marinobacter adhaerens</name>
    <dbReference type="NCBI Taxonomy" id="1033846"/>
    <lineage>
        <taxon>Bacteria</taxon>
        <taxon>Pseudomonadati</taxon>
        <taxon>Pseudomonadota</taxon>
        <taxon>Gammaproteobacteria</taxon>
        <taxon>Pseudomonadales</taxon>
        <taxon>Marinobacteraceae</taxon>
        <taxon>Marinobacter</taxon>
    </lineage>
</organism>
<comment type="cofactor">
    <cofactor evidence="2">
        <name>[2Fe-2S] cluster</name>
        <dbReference type="ChEBI" id="CHEBI:190135"/>
    </cofactor>
</comment>
<proteinExistence type="predicted"/>
<dbReference type="InterPro" id="IPR039261">
    <property type="entry name" value="FNR_nucleotide-bd"/>
</dbReference>
<evidence type="ECO:0000313" key="6">
    <source>
        <dbReference type="Proteomes" id="UP000683442"/>
    </source>
</evidence>
<feature type="domain" description="FAD-binding FR-type" evidence="4">
    <location>
        <begin position="103"/>
        <end position="205"/>
    </location>
</feature>
<accession>A0ABX8ILV5</accession>
<reference evidence="5 6" key="1">
    <citation type="submission" date="2021-06" db="EMBL/GenBank/DDBJ databases">
        <title>Microbial metabolic specificity influences pelagic lipid remineralization.</title>
        <authorList>
            <person name="Behrendt L."/>
            <person name="Hunter J.E."/>
            <person name="Alcolombri U."/>
            <person name="Smriga S."/>
            <person name="Mincer T."/>
            <person name="Lowenstein D.P."/>
            <person name="Peaudecerf F.J."/>
            <person name="Fernandez V.I."/>
            <person name="Fredricks H."/>
            <person name="Almblad H."/>
            <person name="Harrison J.J."/>
            <person name="Stocker R."/>
            <person name="Van Mooy B.A.S."/>
        </authorList>
    </citation>
    <scope>NUCLEOTIDE SEQUENCE [LARGE SCALE GENOMIC DNA]</scope>
    <source>
        <strain evidence="5 6">HP15-B</strain>
    </source>
</reference>
<dbReference type="InterPro" id="IPR001041">
    <property type="entry name" value="2Fe-2S_ferredoxin-type"/>
</dbReference>
<keyword evidence="5" id="KW-0560">Oxidoreductase</keyword>
<dbReference type="PROSITE" id="PS51384">
    <property type="entry name" value="FAD_FR"/>
    <property type="match status" value="1"/>
</dbReference>
<dbReference type="InterPro" id="IPR017927">
    <property type="entry name" value="FAD-bd_FR_type"/>
</dbReference>
<feature type="domain" description="2Fe-2S ferredoxin-type" evidence="3">
    <location>
        <begin position="2"/>
        <end position="95"/>
    </location>
</feature>
<keyword evidence="1" id="KW-0479">Metal-binding</keyword>
<dbReference type="GeneID" id="78559703"/>
<dbReference type="CDD" id="cd00207">
    <property type="entry name" value="fer2"/>
    <property type="match status" value="1"/>
</dbReference>